<sequence length="100" mass="10893">MVPVARDTTVRECQLRDIDLGVQGLFGTEDYKSVFWRTGVQRGPVMALMPWRPPASGLASITYTEVIKSHLGVCPSHVFASLPDVLLHPLLSAAMTDGRG</sequence>
<dbReference type="AlphaFoldDB" id="A0A2T7PUL6"/>
<evidence type="ECO:0000313" key="1">
    <source>
        <dbReference type="EMBL" id="PVD37077.1"/>
    </source>
</evidence>
<organism evidence="1 2">
    <name type="scientific">Pomacea canaliculata</name>
    <name type="common">Golden apple snail</name>
    <dbReference type="NCBI Taxonomy" id="400727"/>
    <lineage>
        <taxon>Eukaryota</taxon>
        <taxon>Metazoa</taxon>
        <taxon>Spiralia</taxon>
        <taxon>Lophotrochozoa</taxon>
        <taxon>Mollusca</taxon>
        <taxon>Gastropoda</taxon>
        <taxon>Caenogastropoda</taxon>
        <taxon>Architaenioglossa</taxon>
        <taxon>Ampullarioidea</taxon>
        <taxon>Ampullariidae</taxon>
        <taxon>Pomacea</taxon>
    </lineage>
</organism>
<reference evidence="1 2" key="1">
    <citation type="submission" date="2018-04" db="EMBL/GenBank/DDBJ databases">
        <title>The genome of golden apple snail Pomacea canaliculata provides insight into stress tolerance and invasive adaptation.</title>
        <authorList>
            <person name="Liu C."/>
            <person name="Liu B."/>
            <person name="Ren Y."/>
            <person name="Zhang Y."/>
            <person name="Wang H."/>
            <person name="Li S."/>
            <person name="Jiang F."/>
            <person name="Yin L."/>
            <person name="Zhang G."/>
            <person name="Qian W."/>
            <person name="Fan W."/>
        </authorList>
    </citation>
    <scope>NUCLEOTIDE SEQUENCE [LARGE SCALE GENOMIC DNA]</scope>
    <source>
        <strain evidence="1">SZHN2017</strain>
        <tissue evidence="1">Muscle</tissue>
    </source>
</reference>
<name>A0A2T7PUL6_POMCA</name>
<dbReference type="Proteomes" id="UP000245119">
    <property type="component" value="Linkage Group LG2"/>
</dbReference>
<proteinExistence type="predicted"/>
<keyword evidence="2" id="KW-1185">Reference proteome</keyword>
<comment type="caution">
    <text evidence="1">The sequence shown here is derived from an EMBL/GenBank/DDBJ whole genome shotgun (WGS) entry which is preliminary data.</text>
</comment>
<evidence type="ECO:0000313" key="2">
    <source>
        <dbReference type="Proteomes" id="UP000245119"/>
    </source>
</evidence>
<gene>
    <name evidence="1" type="ORF">C0Q70_04070</name>
</gene>
<protein>
    <submittedName>
        <fullName evidence="1">Uncharacterized protein</fullName>
    </submittedName>
</protein>
<accession>A0A2T7PUL6</accession>
<dbReference type="EMBL" id="PZQS01000002">
    <property type="protein sequence ID" value="PVD37077.1"/>
    <property type="molecule type" value="Genomic_DNA"/>
</dbReference>